<dbReference type="EC" id="5.6.2.2" evidence="4"/>
<dbReference type="InterPro" id="IPR018522">
    <property type="entry name" value="TopoIIA_CS"/>
</dbReference>
<gene>
    <name evidence="12" type="ORF">EDM57_18895</name>
</gene>
<evidence type="ECO:0000313" key="13">
    <source>
        <dbReference type="Proteomes" id="UP000268829"/>
    </source>
</evidence>
<dbReference type="InterPro" id="IPR003594">
    <property type="entry name" value="HATPase_dom"/>
</dbReference>
<evidence type="ECO:0000256" key="8">
    <source>
        <dbReference type="ARBA" id="ARBA00023125"/>
    </source>
</evidence>
<dbReference type="InterPro" id="IPR013506">
    <property type="entry name" value="Topo_IIA_bsu_dom2"/>
</dbReference>
<name>A0A3M8AR44_9BACL</name>
<dbReference type="Gene3D" id="3.30.230.10">
    <property type="match status" value="1"/>
</dbReference>
<organism evidence="12 13">
    <name type="scientific">Brevibacillus gelatini</name>
    <dbReference type="NCBI Taxonomy" id="1655277"/>
    <lineage>
        <taxon>Bacteria</taxon>
        <taxon>Bacillati</taxon>
        <taxon>Bacillota</taxon>
        <taxon>Bacilli</taxon>
        <taxon>Bacillales</taxon>
        <taxon>Paenibacillaceae</taxon>
        <taxon>Brevibacillus</taxon>
    </lineage>
</organism>
<evidence type="ECO:0000256" key="5">
    <source>
        <dbReference type="ARBA" id="ARBA00022723"/>
    </source>
</evidence>
<feature type="domain" description="Toprim" evidence="11">
    <location>
        <begin position="468"/>
        <end position="582"/>
    </location>
</feature>
<evidence type="ECO:0000256" key="6">
    <source>
        <dbReference type="ARBA" id="ARBA00022842"/>
    </source>
</evidence>
<dbReference type="PRINTS" id="PR00418">
    <property type="entry name" value="TPI2FAMILY"/>
</dbReference>
<dbReference type="SUPFAM" id="SSF55874">
    <property type="entry name" value="ATPase domain of HSP90 chaperone/DNA topoisomerase II/histidine kinase"/>
    <property type="match status" value="1"/>
</dbReference>
<dbReference type="PANTHER" id="PTHR45866:SF12">
    <property type="entry name" value="DNA TOPOISOMERASE 4 SUBUNIT B"/>
    <property type="match status" value="1"/>
</dbReference>
<dbReference type="SUPFAM" id="SSF54211">
    <property type="entry name" value="Ribosomal protein S5 domain 2-like"/>
    <property type="match status" value="1"/>
</dbReference>
<dbReference type="InterPro" id="IPR014721">
    <property type="entry name" value="Ribsml_uS5_D2-typ_fold_subgr"/>
</dbReference>
<evidence type="ECO:0000256" key="1">
    <source>
        <dbReference type="ARBA" id="ARBA00000185"/>
    </source>
</evidence>
<dbReference type="SMART" id="SM00433">
    <property type="entry name" value="TOP2c"/>
    <property type="match status" value="1"/>
</dbReference>
<evidence type="ECO:0000313" key="12">
    <source>
        <dbReference type="EMBL" id="RNB53656.1"/>
    </source>
</evidence>
<dbReference type="Pfam" id="PF01751">
    <property type="entry name" value="Toprim"/>
    <property type="match status" value="1"/>
</dbReference>
<dbReference type="CDD" id="cd16928">
    <property type="entry name" value="HATPase_GyrB-like"/>
    <property type="match status" value="1"/>
</dbReference>
<keyword evidence="7" id="KW-0799">Topoisomerase</keyword>
<dbReference type="Pfam" id="PF00204">
    <property type="entry name" value="DNA_gyraseB"/>
    <property type="match status" value="1"/>
</dbReference>
<dbReference type="SUPFAM" id="SSF56719">
    <property type="entry name" value="Type II DNA topoisomerase"/>
    <property type="match status" value="1"/>
</dbReference>
<dbReference type="EMBL" id="RHHS01000047">
    <property type="protein sequence ID" value="RNB53656.1"/>
    <property type="molecule type" value="Genomic_DNA"/>
</dbReference>
<dbReference type="PRINTS" id="PR01159">
    <property type="entry name" value="DNAGYRASEB"/>
</dbReference>
<keyword evidence="9" id="KW-0413">Isomerase</keyword>
<dbReference type="InterPro" id="IPR001241">
    <property type="entry name" value="Topo_IIA"/>
</dbReference>
<dbReference type="Pfam" id="PF00986">
    <property type="entry name" value="DNA_gyraseB_C"/>
    <property type="match status" value="1"/>
</dbReference>
<keyword evidence="13" id="KW-1185">Reference proteome</keyword>
<dbReference type="AlphaFoldDB" id="A0A3M8AR44"/>
<dbReference type="InterPro" id="IPR000565">
    <property type="entry name" value="Topo_IIA_B"/>
</dbReference>
<dbReference type="PROSITE" id="PS50880">
    <property type="entry name" value="TOPRIM"/>
    <property type="match status" value="1"/>
</dbReference>
<dbReference type="InterPro" id="IPR036890">
    <property type="entry name" value="HATPase_C_sf"/>
</dbReference>
<reference evidence="12 13" key="1">
    <citation type="submission" date="2018-10" db="EMBL/GenBank/DDBJ databases">
        <title>Phylogenomics of Brevibacillus.</title>
        <authorList>
            <person name="Dunlap C."/>
        </authorList>
    </citation>
    <scope>NUCLEOTIDE SEQUENCE [LARGE SCALE GENOMIC DNA]</scope>
    <source>
        <strain evidence="12 13">DSM 100115</strain>
    </source>
</reference>
<evidence type="ECO:0000256" key="10">
    <source>
        <dbReference type="SAM" id="MobiDB-lite"/>
    </source>
</evidence>
<dbReference type="CDD" id="cd00822">
    <property type="entry name" value="TopoII_Trans_DNA_gyrase"/>
    <property type="match status" value="1"/>
</dbReference>
<dbReference type="GO" id="GO:0006265">
    <property type="term" value="P:DNA topological change"/>
    <property type="evidence" value="ECO:0007669"/>
    <property type="project" value="InterPro"/>
</dbReference>
<evidence type="ECO:0000256" key="4">
    <source>
        <dbReference type="ARBA" id="ARBA00012895"/>
    </source>
</evidence>
<dbReference type="PANTHER" id="PTHR45866">
    <property type="entry name" value="DNA GYRASE/TOPOISOMERASE SUBUNIT B"/>
    <property type="match status" value="1"/>
</dbReference>
<comment type="similarity">
    <text evidence="3">Belongs to the type II topoisomerase GyrB family.</text>
</comment>
<evidence type="ECO:0000256" key="2">
    <source>
        <dbReference type="ARBA" id="ARBA00001946"/>
    </source>
</evidence>
<proteinExistence type="inferred from homology"/>
<dbReference type="Proteomes" id="UP000268829">
    <property type="component" value="Unassembled WGS sequence"/>
</dbReference>
<evidence type="ECO:0000256" key="9">
    <source>
        <dbReference type="ARBA" id="ARBA00023235"/>
    </source>
</evidence>
<comment type="cofactor">
    <cofactor evidence="2">
        <name>Mg(2+)</name>
        <dbReference type="ChEBI" id="CHEBI:18420"/>
    </cofactor>
</comment>
<dbReference type="InterPro" id="IPR013760">
    <property type="entry name" value="Topo_IIA-like_dom_sf"/>
</dbReference>
<comment type="catalytic activity">
    <reaction evidence="1">
        <text>ATP-dependent breakage, passage and rejoining of double-stranded DNA.</text>
        <dbReference type="EC" id="5.6.2.2"/>
    </reaction>
</comment>
<keyword evidence="5" id="KW-0479">Metal-binding</keyword>
<comment type="caution">
    <text evidence="12">The sequence shown here is derived from an EMBL/GenBank/DDBJ whole genome shotgun (WGS) entry which is preliminary data.</text>
</comment>
<dbReference type="Gene3D" id="3.30.565.10">
    <property type="entry name" value="Histidine kinase-like ATPase, C-terminal domain"/>
    <property type="match status" value="1"/>
</dbReference>
<dbReference type="InterPro" id="IPR020568">
    <property type="entry name" value="Ribosomal_Su5_D2-typ_SF"/>
</dbReference>
<dbReference type="InterPro" id="IPR002288">
    <property type="entry name" value="DNA_gyrase_B_C"/>
</dbReference>
<dbReference type="PROSITE" id="PS00177">
    <property type="entry name" value="TOPOISOMERASE_II"/>
    <property type="match status" value="1"/>
</dbReference>
<protein>
    <recommendedName>
        <fullName evidence="4">DNA topoisomerase (ATP-hydrolyzing)</fullName>
        <ecNumber evidence="4">5.6.2.2</ecNumber>
    </recommendedName>
</protein>
<dbReference type="Gene3D" id="3.40.50.670">
    <property type="match status" value="1"/>
</dbReference>
<evidence type="ECO:0000256" key="7">
    <source>
        <dbReference type="ARBA" id="ARBA00023029"/>
    </source>
</evidence>
<dbReference type="GO" id="GO:0046872">
    <property type="term" value="F:metal ion binding"/>
    <property type="evidence" value="ECO:0007669"/>
    <property type="project" value="UniProtKB-KW"/>
</dbReference>
<accession>A0A3M8AR44</accession>
<evidence type="ECO:0000256" key="3">
    <source>
        <dbReference type="ARBA" id="ARBA00010708"/>
    </source>
</evidence>
<sequence length="687" mass="77945">MFFKEQGDDLCVYQNEGMFWTLFRKVEGRARLKETDTLHTMTYTEEDIQVLEGLIAVRKRPGMYIGSTGSRGLHHLLWEIVDNAKDEALAGANDTIIVTLYKDGSVSVEDHGRGIPTGMHKTGRPVPEVIFTTLHAGGKFGGGGYKKSGGLHGVGSSVVVALSKWLEVEIHRDGKIHKQRFAYVVDEKGIEHVGKPVTGLEVTGTTKRTGTTVRFLPDEAVFGNARFDYETIRDRFRETAFLLKKLRMVLIDERGPEKKQEEFYFEDGLKSYVSYLNEGKNTLHPIVYFEGEKDNVYVELAFQYNDGYTETLVSYVNSIVTTDGGTHVTGFRNGTTRIFNEFARKKGYLKEKDPNLTGNDLREGFLGVLSLQMADVQFESQTKDKLGNEEARTIVEQIVSEKLGFFLEENPEIGKLLIDKALRSAEIREELRKQREALRGDKKGKAAKKRKSISEKFTPPQYRDSKRNELFLVEGDSAGGSAKQARNSEFQALFSLRGKPLNTEKAKLSEVLANEEFRTILEVLETDIGEDFDIENCAFDKVIIMSDADVDGSHIQTLLLTFFFRYMRPMIAAGHLYIAQPPLYQVKKMVKGKQTESIYCWSDQELEQALKRVGRGAEVQRYKGLGEMNADQLWETTMNPETRKLIRVELEDLAHCEKLVTVLMGDKVPPRREWIENHVTFEVGEDE</sequence>
<dbReference type="InterPro" id="IPR006171">
    <property type="entry name" value="TOPRIM_dom"/>
</dbReference>
<keyword evidence="6" id="KW-0460">Magnesium</keyword>
<dbReference type="NCBIfam" id="NF004189">
    <property type="entry name" value="PRK05644.1"/>
    <property type="match status" value="1"/>
</dbReference>
<keyword evidence="8" id="KW-0238">DNA-binding</keyword>
<dbReference type="InterPro" id="IPR013759">
    <property type="entry name" value="Topo_IIA_B_C"/>
</dbReference>
<dbReference type="FunFam" id="3.30.230.10:FF:000005">
    <property type="entry name" value="DNA gyrase subunit B"/>
    <property type="match status" value="1"/>
</dbReference>
<dbReference type="GO" id="GO:0034335">
    <property type="term" value="F:DNA negative supercoiling activity"/>
    <property type="evidence" value="ECO:0007669"/>
    <property type="project" value="UniProtKB-ARBA"/>
</dbReference>
<evidence type="ECO:0000259" key="11">
    <source>
        <dbReference type="PROSITE" id="PS50880"/>
    </source>
</evidence>
<dbReference type="SMART" id="SM00387">
    <property type="entry name" value="HATPase_c"/>
    <property type="match status" value="1"/>
</dbReference>
<dbReference type="Pfam" id="PF02518">
    <property type="entry name" value="HATPase_c"/>
    <property type="match status" value="1"/>
</dbReference>
<dbReference type="GO" id="GO:0003677">
    <property type="term" value="F:DNA binding"/>
    <property type="evidence" value="ECO:0007669"/>
    <property type="project" value="UniProtKB-KW"/>
</dbReference>
<feature type="region of interest" description="Disordered" evidence="10">
    <location>
        <begin position="436"/>
        <end position="461"/>
    </location>
</feature>
<dbReference type="GO" id="GO:0005524">
    <property type="term" value="F:ATP binding"/>
    <property type="evidence" value="ECO:0007669"/>
    <property type="project" value="InterPro"/>
</dbReference>
<dbReference type="OrthoDB" id="9802808at2"/>